<sequence>MSSPIVTGLLAYGMSGKLFHAPFLSTNPQFKLKAVVERNQKKMVADYPDIVSYNSVDELLNDPEIELIIVNTPSFTHVDFAKRVLTAGRHVLIEKPVSANAAQVKEVFDLGRKFNRKVMVYQNRRWDSDFLSVKEVIESGRLGRLTEMHIRYDRYKPELAVKPFKEGADIPAAGVRYDLGAHIVDQAIHLFGKPLSFDRVDAIQRDRSENFDYMNLRMVYPGGFIVTLVAALLIPDQLPAFVVHGTLGTFSKHRCDVQEPQLNIPVLPNDPAYGVEPLGCEGKLVTIGIDEEKSIEFITAPKGDYNNIFYAIYHAIRENALYPITEEHVTWQMEMLE</sequence>
<evidence type="ECO:0000259" key="4">
    <source>
        <dbReference type="Pfam" id="PF22725"/>
    </source>
</evidence>
<evidence type="ECO:0000313" key="5">
    <source>
        <dbReference type="EMBL" id="MFD0751086.1"/>
    </source>
</evidence>
<proteinExistence type="inferred from homology"/>
<evidence type="ECO:0000256" key="2">
    <source>
        <dbReference type="ARBA" id="ARBA00023002"/>
    </source>
</evidence>
<dbReference type="EMBL" id="JBHTHU010000010">
    <property type="protein sequence ID" value="MFD0751086.1"/>
    <property type="molecule type" value="Genomic_DNA"/>
</dbReference>
<dbReference type="InterPro" id="IPR051317">
    <property type="entry name" value="Gfo/Idh/MocA_oxidoreduct"/>
</dbReference>
<dbReference type="Pfam" id="PF01408">
    <property type="entry name" value="GFO_IDH_MocA"/>
    <property type="match status" value="1"/>
</dbReference>
<dbReference type="PANTHER" id="PTHR43708">
    <property type="entry name" value="CONSERVED EXPRESSED OXIDOREDUCTASE (EUROFUNG)"/>
    <property type="match status" value="1"/>
</dbReference>
<reference evidence="6" key="1">
    <citation type="journal article" date="2019" name="Int. J. Syst. Evol. Microbiol.">
        <title>The Global Catalogue of Microorganisms (GCM) 10K type strain sequencing project: providing services to taxonomists for standard genome sequencing and annotation.</title>
        <authorList>
            <consortium name="The Broad Institute Genomics Platform"/>
            <consortium name="The Broad Institute Genome Sequencing Center for Infectious Disease"/>
            <person name="Wu L."/>
            <person name="Ma J."/>
        </authorList>
    </citation>
    <scope>NUCLEOTIDE SEQUENCE [LARGE SCALE GENOMIC DNA]</scope>
    <source>
        <strain evidence="6">CCUG 63418</strain>
    </source>
</reference>
<dbReference type="RefSeq" id="WP_377100937.1">
    <property type="nucleotide sequence ID" value="NZ_JBHTHU010000010.1"/>
</dbReference>
<dbReference type="InterPro" id="IPR000683">
    <property type="entry name" value="Gfo/Idh/MocA-like_OxRdtase_N"/>
</dbReference>
<feature type="domain" description="Gfo/Idh/MocA-like oxidoreductase N-terminal" evidence="3">
    <location>
        <begin position="12"/>
        <end position="121"/>
    </location>
</feature>
<feature type="domain" description="GFO/IDH/MocA-like oxidoreductase" evidence="4">
    <location>
        <begin position="130"/>
        <end position="250"/>
    </location>
</feature>
<evidence type="ECO:0000313" key="6">
    <source>
        <dbReference type="Proteomes" id="UP001596958"/>
    </source>
</evidence>
<dbReference type="SUPFAM" id="SSF55347">
    <property type="entry name" value="Glyceraldehyde-3-phosphate dehydrogenase-like, C-terminal domain"/>
    <property type="match status" value="1"/>
</dbReference>
<organism evidence="5 6">
    <name type="scientific">Mucilaginibacter calamicampi</name>
    <dbReference type="NCBI Taxonomy" id="1302352"/>
    <lineage>
        <taxon>Bacteria</taxon>
        <taxon>Pseudomonadati</taxon>
        <taxon>Bacteroidota</taxon>
        <taxon>Sphingobacteriia</taxon>
        <taxon>Sphingobacteriales</taxon>
        <taxon>Sphingobacteriaceae</taxon>
        <taxon>Mucilaginibacter</taxon>
    </lineage>
</organism>
<dbReference type="InterPro" id="IPR036291">
    <property type="entry name" value="NAD(P)-bd_dom_sf"/>
</dbReference>
<dbReference type="InterPro" id="IPR055170">
    <property type="entry name" value="GFO_IDH_MocA-like_dom"/>
</dbReference>
<dbReference type="Pfam" id="PF22725">
    <property type="entry name" value="GFO_IDH_MocA_C3"/>
    <property type="match status" value="1"/>
</dbReference>
<keyword evidence="2" id="KW-0560">Oxidoreductase</keyword>
<protein>
    <submittedName>
        <fullName evidence="5">Gfo/Idh/MocA family oxidoreductase</fullName>
    </submittedName>
</protein>
<comment type="similarity">
    <text evidence="1">Belongs to the Gfo/Idh/MocA family.</text>
</comment>
<evidence type="ECO:0000256" key="1">
    <source>
        <dbReference type="ARBA" id="ARBA00010928"/>
    </source>
</evidence>
<dbReference type="Gene3D" id="3.40.50.720">
    <property type="entry name" value="NAD(P)-binding Rossmann-like Domain"/>
    <property type="match status" value="1"/>
</dbReference>
<dbReference type="Proteomes" id="UP001596958">
    <property type="component" value="Unassembled WGS sequence"/>
</dbReference>
<dbReference type="SUPFAM" id="SSF51735">
    <property type="entry name" value="NAD(P)-binding Rossmann-fold domains"/>
    <property type="match status" value="1"/>
</dbReference>
<keyword evidence="6" id="KW-1185">Reference proteome</keyword>
<evidence type="ECO:0000259" key="3">
    <source>
        <dbReference type="Pfam" id="PF01408"/>
    </source>
</evidence>
<accession>A0ABW2YY77</accession>
<name>A0ABW2YY77_9SPHI</name>
<gene>
    <name evidence="5" type="ORF">ACFQZS_13100</name>
</gene>
<dbReference type="PANTHER" id="PTHR43708:SF5">
    <property type="entry name" value="CONSERVED EXPRESSED OXIDOREDUCTASE (EUROFUNG)-RELATED"/>
    <property type="match status" value="1"/>
</dbReference>
<dbReference type="Gene3D" id="3.30.360.10">
    <property type="entry name" value="Dihydrodipicolinate Reductase, domain 2"/>
    <property type="match status" value="1"/>
</dbReference>
<comment type="caution">
    <text evidence="5">The sequence shown here is derived from an EMBL/GenBank/DDBJ whole genome shotgun (WGS) entry which is preliminary data.</text>
</comment>